<comment type="caution">
    <text evidence="1">The sequence shown here is derived from an EMBL/GenBank/DDBJ whole genome shotgun (WGS) entry which is preliminary data.</text>
</comment>
<proteinExistence type="predicted"/>
<evidence type="ECO:0000313" key="2">
    <source>
        <dbReference type="Proteomes" id="UP000265520"/>
    </source>
</evidence>
<protein>
    <submittedName>
        <fullName evidence="1">Uncharacterized protein</fullName>
    </submittedName>
</protein>
<evidence type="ECO:0000313" key="1">
    <source>
        <dbReference type="EMBL" id="MCI97432.1"/>
    </source>
</evidence>
<feature type="non-terminal residue" evidence="1">
    <location>
        <position position="1"/>
    </location>
</feature>
<dbReference type="EMBL" id="LXQA011443030">
    <property type="protein sequence ID" value="MCI97432.1"/>
    <property type="molecule type" value="Genomic_DNA"/>
</dbReference>
<sequence>WGRHYKVATKIKVWGYIIIPHNHPHHITQHGQYSEYELGMTAYNNSEAVMTDYD</sequence>
<dbReference type="AlphaFoldDB" id="A0A392WCG9"/>
<name>A0A392WCG9_9FABA</name>
<dbReference type="Proteomes" id="UP000265520">
    <property type="component" value="Unassembled WGS sequence"/>
</dbReference>
<keyword evidence="2" id="KW-1185">Reference proteome</keyword>
<organism evidence="1 2">
    <name type="scientific">Trifolium medium</name>
    <dbReference type="NCBI Taxonomy" id="97028"/>
    <lineage>
        <taxon>Eukaryota</taxon>
        <taxon>Viridiplantae</taxon>
        <taxon>Streptophyta</taxon>
        <taxon>Embryophyta</taxon>
        <taxon>Tracheophyta</taxon>
        <taxon>Spermatophyta</taxon>
        <taxon>Magnoliopsida</taxon>
        <taxon>eudicotyledons</taxon>
        <taxon>Gunneridae</taxon>
        <taxon>Pentapetalae</taxon>
        <taxon>rosids</taxon>
        <taxon>fabids</taxon>
        <taxon>Fabales</taxon>
        <taxon>Fabaceae</taxon>
        <taxon>Papilionoideae</taxon>
        <taxon>50 kb inversion clade</taxon>
        <taxon>NPAAA clade</taxon>
        <taxon>Hologalegina</taxon>
        <taxon>IRL clade</taxon>
        <taxon>Trifolieae</taxon>
        <taxon>Trifolium</taxon>
    </lineage>
</organism>
<accession>A0A392WCG9</accession>
<reference evidence="1 2" key="1">
    <citation type="journal article" date="2018" name="Front. Plant Sci.">
        <title>Red Clover (Trifolium pratense) and Zigzag Clover (T. medium) - A Picture of Genomic Similarities and Differences.</title>
        <authorList>
            <person name="Dluhosova J."/>
            <person name="Istvanek J."/>
            <person name="Nedelnik J."/>
            <person name="Repkova J."/>
        </authorList>
    </citation>
    <scope>NUCLEOTIDE SEQUENCE [LARGE SCALE GENOMIC DNA]</scope>
    <source>
        <strain evidence="2">cv. 10/8</strain>
        <tissue evidence="1">Leaf</tissue>
    </source>
</reference>